<keyword evidence="5" id="KW-0288">FMN</keyword>
<keyword evidence="8" id="KW-0408">Iron</keyword>
<dbReference type="Gene3D" id="3.50.50.60">
    <property type="entry name" value="FAD/NAD(P)-binding domain"/>
    <property type="match status" value="1"/>
</dbReference>
<comment type="cofactor">
    <cofactor evidence="2">
        <name>[4Fe-4S] cluster</name>
        <dbReference type="ChEBI" id="CHEBI:49883"/>
    </cofactor>
</comment>
<dbReference type="PANTHER" id="PTHR42917:SF2">
    <property type="entry name" value="2,4-DIENOYL-COA REDUCTASE [(2E)-ENOYL-COA-PRODUCING]"/>
    <property type="match status" value="1"/>
</dbReference>
<dbReference type="Pfam" id="PF00724">
    <property type="entry name" value="Oxidored_FMN"/>
    <property type="match status" value="1"/>
</dbReference>
<keyword evidence="6" id="KW-0479">Metal-binding</keyword>
<dbReference type="AlphaFoldDB" id="E6TRS3"/>
<evidence type="ECO:0000259" key="10">
    <source>
        <dbReference type="PROSITE" id="PS50206"/>
    </source>
</evidence>
<dbReference type="RefSeq" id="WP_013487787.1">
    <property type="nucleotide sequence ID" value="NC_014829.1"/>
</dbReference>
<sequence>MKYRYLFSKGYIGKLTLQNRVIMPGMCTNLAGANGEVTDHLLRYYEERAMGGTGLIITEFAVIDHELGKGAVNQLRISHDSYVTGFYRLANVVHKYGSKLFVQLHHAGRESNSLLTDGKQIVAPSPVTCEAIGEKPRELTTEEVKELVKKFVTAAIRCKEAGVDGVELHGAHGYLISQFLNPHTNLRTDMYGGSFANRMRFLEEIIIGIKEQCGNDYPVIVRLSVDEFDEDGIDVALSKNISRYLEKIGVDAIHASAGNYNSMEKVIESPLYEQGWRVYLAEEIKKEVNIPVITVGSIREPKYVESILAEGKADFVAIGRGHIADPEWTKKTLEGREKEIRLCISCLHCAYSKGHISCSINVRAGRELEFNQFRTIGESHHVVIVGGGPGGMEAARILTLKGYTVTILEKANELGGQLQLVTEPVYKKKMNWYIDYLVHEMERLKVDIRLNEEATVEKIRSFHPHAVILATGGKPLIPQIKGIEQPHIYNYQEVKLEQKVVKNSKVAAIGSGMVCHSTVRKLIEAGNEVVLVEVPTKSSCKISPQTRARLLTKLKKMGATVITNHNVRKILPNAILIEEENSGEQMEIVVDQVVIAMGVTSYNPLEIGLREHLDNVFVIGDAAGHVSLGEATKGGFETGYALESLVRQG</sequence>
<dbReference type="SUPFAM" id="SSF51395">
    <property type="entry name" value="FMN-linked oxidoreductases"/>
    <property type="match status" value="1"/>
</dbReference>
<dbReference type="Pfam" id="PF07992">
    <property type="entry name" value="Pyr_redox_2"/>
    <property type="match status" value="1"/>
</dbReference>
<gene>
    <name evidence="11" type="ordered locus">Bcell_1181</name>
</gene>
<dbReference type="InterPro" id="IPR051793">
    <property type="entry name" value="NADH:flavin_oxidoreductase"/>
</dbReference>
<dbReference type="Gene3D" id="3.40.50.720">
    <property type="entry name" value="NAD(P)-binding Rossmann-like Domain"/>
    <property type="match status" value="1"/>
</dbReference>
<name>E6TRS3_EVAC2</name>
<evidence type="ECO:0000256" key="6">
    <source>
        <dbReference type="ARBA" id="ARBA00022723"/>
    </source>
</evidence>
<dbReference type="GO" id="GO:0010181">
    <property type="term" value="F:FMN binding"/>
    <property type="evidence" value="ECO:0007669"/>
    <property type="project" value="InterPro"/>
</dbReference>
<dbReference type="eggNOG" id="COG1902">
    <property type="taxonomic scope" value="Bacteria"/>
</dbReference>
<evidence type="ECO:0000313" key="11">
    <source>
        <dbReference type="EMBL" id="ADU29446.1"/>
    </source>
</evidence>
<evidence type="ECO:0000256" key="8">
    <source>
        <dbReference type="ARBA" id="ARBA00023004"/>
    </source>
</evidence>
<keyword evidence="7" id="KW-0560">Oxidoreductase</keyword>
<dbReference type="PROSITE" id="PS50206">
    <property type="entry name" value="RHODANESE_3"/>
    <property type="match status" value="1"/>
</dbReference>
<dbReference type="KEGG" id="bco:Bcell_1181"/>
<comment type="similarity">
    <text evidence="3">In the N-terminal section; belongs to the NADH:flavin oxidoreductase/NADH oxidase family.</text>
</comment>
<keyword evidence="9" id="KW-0411">Iron-sulfur</keyword>
<dbReference type="CDD" id="cd02803">
    <property type="entry name" value="OYE_like_FMN_family"/>
    <property type="match status" value="1"/>
</dbReference>
<keyword evidence="4" id="KW-0285">Flavoprotein</keyword>
<dbReference type="GO" id="GO:0046872">
    <property type="term" value="F:metal ion binding"/>
    <property type="evidence" value="ECO:0007669"/>
    <property type="project" value="UniProtKB-KW"/>
</dbReference>
<keyword evidence="12" id="KW-1185">Reference proteome</keyword>
<evidence type="ECO:0000256" key="9">
    <source>
        <dbReference type="ARBA" id="ARBA00023014"/>
    </source>
</evidence>
<comment type="cofactor">
    <cofactor evidence="1">
        <name>FMN</name>
        <dbReference type="ChEBI" id="CHEBI:58210"/>
    </cofactor>
</comment>
<evidence type="ECO:0000256" key="7">
    <source>
        <dbReference type="ARBA" id="ARBA00023002"/>
    </source>
</evidence>
<dbReference type="InterPro" id="IPR023753">
    <property type="entry name" value="FAD/NAD-binding_dom"/>
</dbReference>
<dbReference type="PRINTS" id="PR00368">
    <property type="entry name" value="FADPNR"/>
</dbReference>
<dbReference type="HOGENOM" id="CLU_012153_1_1_9"/>
<dbReference type="EMBL" id="CP002394">
    <property type="protein sequence ID" value="ADU29446.1"/>
    <property type="molecule type" value="Genomic_DNA"/>
</dbReference>
<dbReference type="InterPro" id="IPR013785">
    <property type="entry name" value="Aldolase_TIM"/>
</dbReference>
<evidence type="ECO:0000256" key="2">
    <source>
        <dbReference type="ARBA" id="ARBA00001966"/>
    </source>
</evidence>
<evidence type="ECO:0000256" key="1">
    <source>
        <dbReference type="ARBA" id="ARBA00001917"/>
    </source>
</evidence>
<dbReference type="STRING" id="649639.Bcell_1181"/>
<proteinExistence type="inferred from homology"/>
<evidence type="ECO:0000313" key="12">
    <source>
        <dbReference type="Proteomes" id="UP000001401"/>
    </source>
</evidence>
<evidence type="ECO:0000256" key="3">
    <source>
        <dbReference type="ARBA" id="ARBA00011048"/>
    </source>
</evidence>
<dbReference type="OrthoDB" id="9772736at2"/>
<dbReference type="eggNOG" id="COG0446">
    <property type="taxonomic scope" value="Bacteria"/>
</dbReference>
<protein>
    <submittedName>
        <fullName evidence="11">NADH:flavin oxidoreductase/NADH oxidase</fullName>
    </submittedName>
</protein>
<dbReference type="InterPro" id="IPR036188">
    <property type="entry name" value="FAD/NAD-bd_sf"/>
</dbReference>
<dbReference type="PANTHER" id="PTHR42917">
    <property type="entry name" value="2,4-DIENOYL-COA REDUCTASE"/>
    <property type="match status" value="1"/>
</dbReference>
<dbReference type="GO" id="GO:0016491">
    <property type="term" value="F:oxidoreductase activity"/>
    <property type="evidence" value="ECO:0007669"/>
    <property type="project" value="UniProtKB-KW"/>
</dbReference>
<dbReference type="Gene3D" id="3.20.20.70">
    <property type="entry name" value="Aldolase class I"/>
    <property type="match status" value="1"/>
</dbReference>
<feature type="domain" description="Rhodanese" evidence="10">
    <location>
        <begin position="350"/>
        <end position="420"/>
    </location>
</feature>
<dbReference type="InterPro" id="IPR001763">
    <property type="entry name" value="Rhodanese-like_dom"/>
</dbReference>
<dbReference type="InterPro" id="IPR001155">
    <property type="entry name" value="OxRdtase_FMN_N"/>
</dbReference>
<dbReference type="SUPFAM" id="SSF51905">
    <property type="entry name" value="FAD/NAD(P)-binding domain"/>
    <property type="match status" value="1"/>
</dbReference>
<dbReference type="Proteomes" id="UP000001401">
    <property type="component" value="Chromosome"/>
</dbReference>
<evidence type="ECO:0000256" key="5">
    <source>
        <dbReference type="ARBA" id="ARBA00022643"/>
    </source>
</evidence>
<dbReference type="GO" id="GO:0051536">
    <property type="term" value="F:iron-sulfur cluster binding"/>
    <property type="evidence" value="ECO:0007669"/>
    <property type="project" value="UniProtKB-KW"/>
</dbReference>
<accession>E6TRS3</accession>
<evidence type="ECO:0000256" key="4">
    <source>
        <dbReference type="ARBA" id="ARBA00022630"/>
    </source>
</evidence>
<organism evidence="11 12">
    <name type="scientific">Evansella cellulosilytica (strain ATCC 21833 / DSM 2522 / FERM P-1141 / JCM 9156 / N-4)</name>
    <name type="common">Bacillus cellulosilyticus</name>
    <dbReference type="NCBI Taxonomy" id="649639"/>
    <lineage>
        <taxon>Bacteria</taxon>
        <taxon>Bacillati</taxon>
        <taxon>Bacillota</taxon>
        <taxon>Bacilli</taxon>
        <taxon>Bacillales</taxon>
        <taxon>Bacillaceae</taxon>
        <taxon>Evansella</taxon>
    </lineage>
</organism>
<reference evidence="11 12" key="1">
    <citation type="submission" date="2010-12" db="EMBL/GenBank/DDBJ databases">
        <title>Complete sequence of Bacillus cellulosilyticus DSM 2522.</title>
        <authorList>
            <consortium name="US DOE Joint Genome Institute"/>
            <person name="Lucas S."/>
            <person name="Copeland A."/>
            <person name="Lapidus A."/>
            <person name="Cheng J.-F."/>
            <person name="Bruce D."/>
            <person name="Goodwin L."/>
            <person name="Pitluck S."/>
            <person name="Chertkov O."/>
            <person name="Detter J.C."/>
            <person name="Han C."/>
            <person name="Tapia R."/>
            <person name="Land M."/>
            <person name="Hauser L."/>
            <person name="Jeffries C."/>
            <person name="Kyrpides N."/>
            <person name="Ivanova N."/>
            <person name="Mikhailova N."/>
            <person name="Brumm P."/>
            <person name="Mead D."/>
            <person name="Woyke T."/>
        </authorList>
    </citation>
    <scope>NUCLEOTIDE SEQUENCE [LARGE SCALE GENOMIC DNA]</scope>
    <source>
        <strain evidence="12">ATCC 21833 / DSM 2522 / FERM P-1141 / JCM 9156 / N-4</strain>
    </source>
</reference>